<organism evidence="1 2">
    <name type="scientific">Porphyromonas loveana</name>
    <dbReference type="NCBI Taxonomy" id="1884669"/>
    <lineage>
        <taxon>Bacteria</taxon>
        <taxon>Pseudomonadati</taxon>
        <taxon>Bacteroidota</taxon>
        <taxon>Bacteroidia</taxon>
        <taxon>Bacteroidales</taxon>
        <taxon>Porphyromonadaceae</taxon>
        <taxon>Porphyromonas</taxon>
    </lineage>
</organism>
<evidence type="ECO:0000313" key="2">
    <source>
        <dbReference type="Proteomes" id="UP000245462"/>
    </source>
</evidence>
<sequence length="215" mass="25573">MSKKVKVRPDFSPFLVHFTKNEEPVGKQDPKDPIGDRAKKSALDRLISILSEKKIIASTMPWTNCHCVCFTECPWASLIDHTRSYSPYGIGFSKQFIFSRNGSPVYYVRADQYEKQEWHEHLKCFVTPFWPSYRPKSIDEKKSFKTCDYTHEREWRVPHDFSFEYNQIEFIILDKYEDMAKFPKELKDSIGRDKFLLMDNYKIIEKLWPVHNLGI</sequence>
<keyword evidence="2" id="KW-1185">Reference proteome</keyword>
<accession>A0A2U1FAC6</accession>
<proteinExistence type="predicted"/>
<dbReference type="Proteomes" id="UP000245462">
    <property type="component" value="Unassembled WGS sequence"/>
</dbReference>
<comment type="caution">
    <text evidence="1">The sequence shown here is derived from an EMBL/GenBank/DDBJ whole genome shotgun (WGS) entry which is preliminary data.</text>
</comment>
<dbReference type="GeneID" id="94550976"/>
<dbReference type="EMBL" id="QEKY01000010">
    <property type="protein sequence ID" value="PVZ09135.1"/>
    <property type="molecule type" value="Genomic_DNA"/>
</dbReference>
<dbReference type="Pfam" id="PF10899">
    <property type="entry name" value="AbiGi"/>
    <property type="match status" value="1"/>
</dbReference>
<dbReference type="AlphaFoldDB" id="A0A2U1FAC6"/>
<evidence type="ECO:0000313" key="1">
    <source>
        <dbReference type="EMBL" id="PVZ09135.1"/>
    </source>
</evidence>
<gene>
    <name evidence="1" type="ORF">C7382_1102</name>
</gene>
<dbReference type="RefSeq" id="WP_243405670.1">
    <property type="nucleotide sequence ID" value="NZ_QEKY01000010.1"/>
</dbReference>
<dbReference type="InterPro" id="IPR021223">
    <property type="entry name" value="AbiGi"/>
</dbReference>
<reference evidence="1 2" key="1">
    <citation type="submission" date="2018-04" db="EMBL/GenBank/DDBJ databases">
        <title>Genomic Encyclopedia of Type Strains, Phase IV (KMG-IV): sequencing the most valuable type-strain genomes for metagenomic binning, comparative biology and taxonomic classification.</title>
        <authorList>
            <person name="Goeker M."/>
        </authorList>
    </citation>
    <scope>NUCLEOTIDE SEQUENCE [LARGE SCALE GENOMIC DNA]</scope>
    <source>
        <strain evidence="1 2">DSM 28520</strain>
    </source>
</reference>
<name>A0A2U1FAC6_9PORP</name>
<protein>
    <submittedName>
        <fullName evidence="1">Abortive phage resistance protein AbiGi (Putative antitoxin)</fullName>
    </submittedName>
</protein>